<name>A0A840EU26_9ACTN</name>
<protein>
    <submittedName>
        <fullName evidence="2">Uncharacterized protein</fullName>
    </submittedName>
</protein>
<proteinExistence type="predicted"/>
<keyword evidence="1" id="KW-0812">Transmembrane</keyword>
<accession>A0A840EU26</accession>
<dbReference type="AlphaFoldDB" id="A0A840EU26"/>
<reference evidence="2 3" key="1">
    <citation type="submission" date="2020-08" db="EMBL/GenBank/DDBJ databases">
        <title>Sequencing the genomes of 1000 actinobacteria strains.</title>
        <authorList>
            <person name="Klenk H.-P."/>
        </authorList>
    </citation>
    <scope>NUCLEOTIDE SEQUENCE [LARGE SCALE GENOMIC DNA]</scope>
    <source>
        <strain evidence="2 3">DSM 45298</strain>
    </source>
</reference>
<keyword evidence="1" id="KW-1133">Transmembrane helix</keyword>
<feature type="transmembrane region" description="Helical" evidence="1">
    <location>
        <begin position="247"/>
        <end position="268"/>
    </location>
</feature>
<dbReference type="RefSeq" id="WP_183368933.1">
    <property type="nucleotide sequence ID" value="NZ_BAABHL010000022.1"/>
</dbReference>
<organism evidence="2 3">
    <name type="scientific">Gordonia humi</name>
    <dbReference type="NCBI Taxonomy" id="686429"/>
    <lineage>
        <taxon>Bacteria</taxon>
        <taxon>Bacillati</taxon>
        <taxon>Actinomycetota</taxon>
        <taxon>Actinomycetes</taxon>
        <taxon>Mycobacteriales</taxon>
        <taxon>Gordoniaceae</taxon>
        <taxon>Gordonia</taxon>
    </lineage>
</organism>
<feature type="transmembrane region" description="Helical" evidence="1">
    <location>
        <begin position="275"/>
        <end position="295"/>
    </location>
</feature>
<dbReference type="Proteomes" id="UP000551501">
    <property type="component" value="Unassembled WGS sequence"/>
</dbReference>
<gene>
    <name evidence="2" type="ORF">BKA16_000335</name>
</gene>
<evidence type="ECO:0000313" key="3">
    <source>
        <dbReference type="Proteomes" id="UP000551501"/>
    </source>
</evidence>
<feature type="transmembrane region" description="Helical" evidence="1">
    <location>
        <begin position="66"/>
        <end position="84"/>
    </location>
</feature>
<feature type="transmembrane region" description="Helical" evidence="1">
    <location>
        <begin position="452"/>
        <end position="476"/>
    </location>
</feature>
<evidence type="ECO:0000256" key="1">
    <source>
        <dbReference type="SAM" id="Phobius"/>
    </source>
</evidence>
<sequence length="483" mass="51505">MAGQVSGVRSALTHAGRTVIPERGGPGPTLRQVIADRRELAAMTRERVSSPLVAFRFYATTTPGKLVIILLAMVLACTLTGWYASSASTTRSQTLASLIDRSEPQAEAAETLYSSLSVADASANSAFISGGRESPSLRKSFTDSIASASMALIAATDGYREDASAHTVDEEGARADLNTLAVKIPEYTGLVETARTNNRLGYPVGSAYLSVASTLMQDTILPAAQRLYEQRSSAISEPQRTLTVPPWGVYVALSLIIGMLLTTSRYLARRTRRHFNMGLLAALTALVLGTVWLLVSGLTSVAAANTAKVSGADPLHTLTSMRILTQQARSAETLSLVRRSDPGELDRTFSSAMDQIVDRAESLQRDSDLDKQYGITDPLDEVKSAVERWRSAHSEVGRLLTAGDFTSARALTVGDGSISTATGYEEANTALVAAIADARNTFRTNINTAQQVLGFTGTGIAVLCFVAAAAVFGGLFPRIREYR</sequence>
<evidence type="ECO:0000313" key="2">
    <source>
        <dbReference type="EMBL" id="MBB4133783.1"/>
    </source>
</evidence>
<dbReference type="EMBL" id="JACIFP010000001">
    <property type="protein sequence ID" value="MBB4133783.1"/>
    <property type="molecule type" value="Genomic_DNA"/>
</dbReference>
<keyword evidence="1" id="KW-0472">Membrane</keyword>
<keyword evidence="3" id="KW-1185">Reference proteome</keyword>
<comment type="caution">
    <text evidence="2">The sequence shown here is derived from an EMBL/GenBank/DDBJ whole genome shotgun (WGS) entry which is preliminary data.</text>
</comment>